<dbReference type="InParanoid" id="A0A4S2MPP9"/>
<evidence type="ECO:0000313" key="2">
    <source>
        <dbReference type="Proteomes" id="UP000298138"/>
    </source>
</evidence>
<name>A0A4S2MPP9_9PEZI</name>
<evidence type="ECO:0000313" key="1">
    <source>
        <dbReference type="EMBL" id="TGZ76317.1"/>
    </source>
</evidence>
<keyword evidence="2" id="KW-1185">Reference proteome</keyword>
<dbReference type="Proteomes" id="UP000298138">
    <property type="component" value="Unassembled WGS sequence"/>
</dbReference>
<dbReference type="EMBL" id="ML220185">
    <property type="protein sequence ID" value="TGZ76317.1"/>
    <property type="molecule type" value="Genomic_DNA"/>
</dbReference>
<accession>A0A4S2MPP9</accession>
<protein>
    <submittedName>
        <fullName evidence="1">Uncharacterized protein</fullName>
    </submittedName>
</protein>
<proteinExistence type="predicted"/>
<organism evidence="1 2">
    <name type="scientific">Ascodesmis nigricans</name>
    <dbReference type="NCBI Taxonomy" id="341454"/>
    <lineage>
        <taxon>Eukaryota</taxon>
        <taxon>Fungi</taxon>
        <taxon>Dikarya</taxon>
        <taxon>Ascomycota</taxon>
        <taxon>Pezizomycotina</taxon>
        <taxon>Pezizomycetes</taxon>
        <taxon>Pezizales</taxon>
        <taxon>Ascodesmidaceae</taxon>
        <taxon>Ascodesmis</taxon>
    </lineage>
</organism>
<reference evidence="1 2" key="1">
    <citation type="submission" date="2019-04" db="EMBL/GenBank/DDBJ databases">
        <title>Comparative genomics and transcriptomics to analyze fruiting body development in filamentous ascomycetes.</title>
        <authorList>
            <consortium name="DOE Joint Genome Institute"/>
            <person name="Lutkenhaus R."/>
            <person name="Traeger S."/>
            <person name="Breuer J."/>
            <person name="Kuo A."/>
            <person name="Lipzen A."/>
            <person name="Pangilinan J."/>
            <person name="Dilworth D."/>
            <person name="Sandor L."/>
            <person name="Poggeler S."/>
            <person name="Barry K."/>
            <person name="Grigoriev I.V."/>
            <person name="Nowrousian M."/>
        </authorList>
    </citation>
    <scope>NUCLEOTIDE SEQUENCE [LARGE SCALE GENOMIC DNA]</scope>
    <source>
        <strain evidence="1 2">CBS 389.68</strain>
    </source>
</reference>
<sequence>MKHHPPVFCELKLKQSVVLVRSFSVLWHMTTGGESLPWVKAPRNQTPKGSPTKVGWRYFSSTASCIPGRRRTLRRQSVPWMFVGSANQQVKRPARELWFSFRPWWRFDKDVSLPARDDVTTLCFGGPRFLGNGTVWLSLLMQFNYFDSLLDEMMVVDC</sequence>
<dbReference type="AlphaFoldDB" id="A0A4S2MPP9"/>
<gene>
    <name evidence="1" type="ORF">EX30DRAFT_257282</name>
</gene>